<comment type="subunit">
    <text evidence="6">The complex is composed of six subunits: RnfA, RnfB, RnfC, RnfD, RnfE and RnfG.</text>
</comment>
<keyword evidence="6" id="KW-1003">Cell membrane</keyword>
<dbReference type="AlphaFoldDB" id="A0A4R6V362"/>
<reference evidence="8 9" key="1">
    <citation type="submission" date="2019-03" db="EMBL/GenBank/DDBJ databases">
        <title>Genomic Encyclopedia of Type Strains, Phase IV (KMG-IV): sequencing the most valuable type-strain genomes for metagenomic binning, comparative biology and taxonomic classification.</title>
        <authorList>
            <person name="Goeker M."/>
        </authorList>
    </citation>
    <scope>NUCLEOTIDE SEQUENCE [LARGE SCALE GENOMIC DNA]</scope>
    <source>
        <strain evidence="8 9">DSM 103792</strain>
    </source>
</reference>
<comment type="similarity">
    <text evidence="6">Belongs to the RnfG family.</text>
</comment>
<comment type="function">
    <text evidence="6">Part of a membrane-bound complex that couples electron transfer with translocation of ions across the membrane.</text>
</comment>
<dbReference type="InterPro" id="IPR007329">
    <property type="entry name" value="FMN-bd"/>
</dbReference>
<evidence type="ECO:0000256" key="4">
    <source>
        <dbReference type="ARBA" id="ARBA00022643"/>
    </source>
</evidence>
<comment type="cofactor">
    <cofactor evidence="6">
        <name>FMN</name>
        <dbReference type="ChEBI" id="CHEBI:58210"/>
    </cofactor>
</comment>
<dbReference type="PROSITE" id="PS51257">
    <property type="entry name" value="PROKAR_LIPOPROTEIN"/>
    <property type="match status" value="1"/>
</dbReference>
<keyword evidence="6" id="KW-0472">Membrane</keyword>
<proteinExistence type="inferred from homology"/>
<evidence type="ECO:0000313" key="8">
    <source>
        <dbReference type="EMBL" id="TDQ50574.1"/>
    </source>
</evidence>
<dbReference type="NCBIfam" id="TIGR01947">
    <property type="entry name" value="rnfG"/>
    <property type="match status" value="1"/>
</dbReference>
<feature type="modified residue" description="FMN phosphoryl threonine" evidence="6">
    <location>
        <position position="176"/>
    </location>
</feature>
<evidence type="ECO:0000256" key="1">
    <source>
        <dbReference type="ARBA" id="ARBA00022448"/>
    </source>
</evidence>
<name>A0A4R6V362_9GAMM</name>
<dbReference type="GO" id="GO:0009055">
    <property type="term" value="F:electron transfer activity"/>
    <property type="evidence" value="ECO:0007669"/>
    <property type="project" value="InterPro"/>
</dbReference>
<keyword evidence="4 6" id="KW-0288">FMN</keyword>
<dbReference type="PANTHER" id="PTHR36118">
    <property type="entry name" value="ION-TRANSLOCATING OXIDOREDUCTASE COMPLEX SUBUNIT G"/>
    <property type="match status" value="1"/>
</dbReference>
<dbReference type="OrthoDB" id="9784165at2"/>
<dbReference type="PIRSF" id="PIRSF006091">
    <property type="entry name" value="E_trnsport_RnfG"/>
    <property type="match status" value="1"/>
</dbReference>
<evidence type="ECO:0000256" key="5">
    <source>
        <dbReference type="ARBA" id="ARBA00022982"/>
    </source>
</evidence>
<organism evidence="8 9">
    <name type="scientific">Permianibacter aggregans</name>
    <dbReference type="NCBI Taxonomy" id="1510150"/>
    <lineage>
        <taxon>Bacteria</taxon>
        <taxon>Pseudomonadati</taxon>
        <taxon>Pseudomonadota</taxon>
        <taxon>Gammaproteobacteria</taxon>
        <taxon>Pseudomonadales</taxon>
        <taxon>Pseudomonadaceae</taxon>
        <taxon>Permianibacter</taxon>
    </lineage>
</organism>
<accession>A0A4R6V362</accession>
<sequence length="215" mass="23387">MLKSTGKHGLILAAFALACSGVILAVHLQTKDRIQLEQDKAFARRLSEVLPTEAYNNNIAQDCIFVQNEELLAISQPLKIYRASNNGEHAAVVFETIAPDGYSGAIKMLTGIYANGEIAGVRVTEHKETPGLGDKIEVEKHPWITQFSGLSLANPEQKNWALKKDGGAFDGFAGATVTPRAVVNALRRVQVYYTEHRQEIIDAANACENGAKNTP</sequence>
<keyword evidence="6" id="KW-0812">Transmembrane</keyword>
<keyword evidence="5 6" id="KW-0249">Electron transport</keyword>
<dbReference type="SMART" id="SM00900">
    <property type="entry name" value="FMN_bind"/>
    <property type="match status" value="1"/>
</dbReference>
<protein>
    <recommendedName>
        <fullName evidence="6">Ion-translocating oxidoreductase complex subunit G</fullName>
        <ecNumber evidence="6">7.-.-.-</ecNumber>
    </recommendedName>
    <alternativeName>
        <fullName evidence="6">Rnf electron transport complex subunit G</fullName>
    </alternativeName>
</protein>
<dbReference type="Pfam" id="PF04205">
    <property type="entry name" value="FMN_bind"/>
    <property type="match status" value="1"/>
</dbReference>
<evidence type="ECO:0000256" key="3">
    <source>
        <dbReference type="ARBA" id="ARBA00022630"/>
    </source>
</evidence>
<dbReference type="NCBIfam" id="NF002519">
    <property type="entry name" value="PRK01908.1"/>
    <property type="match status" value="1"/>
</dbReference>
<dbReference type="RefSeq" id="WP_133587853.1">
    <property type="nucleotide sequence ID" value="NZ_CP037953.1"/>
</dbReference>
<dbReference type="EMBL" id="SNYM01000002">
    <property type="protein sequence ID" value="TDQ50574.1"/>
    <property type="molecule type" value="Genomic_DNA"/>
</dbReference>
<evidence type="ECO:0000256" key="2">
    <source>
        <dbReference type="ARBA" id="ARBA00022553"/>
    </source>
</evidence>
<dbReference type="GO" id="GO:0005886">
    <property type="term" value="C:plasma membrane"/>
    <property type="evidence" value="ECO:0007669"/>
    <property type="project" value="UniProtKB-SubCell"/>
</dbReference>
<gene>
    <name evidence="6" type="primary">rnfG</name>
    <name evidence="8" type="ORF">EV696_102257</name>
</gene>
<dbReference type="GO" id="GO:0010181">
    <property type="term" value="F:FMN binding"/>
    <property type="evidence" value="ECO:0007669"/>
    <property type="project" value="InterPro"/>
</dbReference>
<evidence type="ECO:0000313" key="9">
    <source>
        <dbReference type="Proteomes" id="UP000295375"/>
    </source>
</evidence>
<keyword evidence="9" id="KW-1185">Reference proteome</keyword>
<dbReference type="EC" id="7.-.-.-" evidence="6"/>
<dbReference type="HAMAP" id="MF_00479">
    <property type="entry name" value="RsxG_RnfG"/>
    <property type="match status" value="1"/>
</dbReference>
<evidence type="ECO:0000256" key="6">
    <source>
        <dbReference type="HAMAP-Rule" id="MF_00479"/>
    </source>
</evidence>
<evidence type="ECO:0000259" key="7">
    <source>
        <dbReference type="SMART" id="SM00900"/>
    </source>
</evidence>
<feature type="domain" description="FMN-binding" evidence="7">
    <location>
        <begin position="101"/>
        <end position="193"/>
    </location>
</feature>
<dbReference type="Proteomes" id="UP000295375">
    <property type="component" value="Unassembled WGS sequence"/>
</dbReference>
<keyword evidence="6" id="KW-1278">Translocase</keyword>
<dbReference type="PANTHER" id="PTHR36118:SF1">
    <property type="entry name" value="ION-TRANSLOCATING OXIDOREDUCTASE COMPLEX SUBUNIT G"/>
    <property type="match status" value="1"/>
</dbReference>
<keyword evidence="2 6" id="KW-0597">Phosphoprotein</keyword>
<keyword evidence="3 6" id="KW-0285">Flavoprotein</keyword>
<dbReference type="GO" id="GO:0022900">
    <property type="term" value="P:electron transport chain"/>
    <property type="evidence" value="ECO:0007669"/>
    <property type="project" value="UniProtKB-UniRule"/>
</dbReference>
<comment type="subcellular location">
    <subcellularLocation>
        <location evidence="6">Cell inner membrane</location>
        <topology evidence="6">Single-pass membrane protein</topology>
    </subcellularLocation>
</comment>
<keyword evidence="6" id="KW-1133">Transmembrane helix</keyword>
<comment type="caution">
    <text evidence="8">The sequence shown here is derived from an EMBL/GenBank/DDBJ whole genome shotgun (WGS) entry which is preliminary data.</text>
</comment>
<keyword evidence="6" id="KW-0997">Cell inner membrane</keyword>
<dbReference type="InterPro" id="IPR010209">
    <property type="entry name" value="Ion_transpt_RnfG/RsxG"/>
</dbReference>
<keyword evidence="1 6" id="KW-0813">Transport</keyword>